<protein>
    <recommendedName>
        <fullName evidence="2">diguanylate cyclase</fullName>
        <ecNumber evidence="2">2.7.7.65</ecNumber>
    </recommendedName>
</protein>
<dbReference type="PROSITE" id="PS50887">
    <property type="entry name" value="GGDEF"/>
    <property type="match status" value="1"/>
</dbReference>
<keyword evidence="6" id="KW-0548">Nucleotidyltransferase</keyword>
<dbReference type="PANTHER" id="PTHR45138:SF9">
    <property type="entry name" value="DIGUANYLATE CYCLASE DGCM-RELATED"/>
    <property type="match status" value="1"/>
</dbReference>
<keyword evidence="6" id="KW-0808">Transferase</keyword>
<dbReference type="CDD" id="cd01949">
    <property type="entry name" value="GGDEF"/>
    <property type="match status" value="1"/>
</dbReference>
<evidence type="ECO:0000313" key="7">
    <source>
        <dbReference type="Proteomes" id="UP000092627"/>
    </source>
</evidence>
<feature type="transmembrane region" description="Helical" evidence="4">
    <location>
        <begin position="148"/>
        <end position="165"/>
    </location>
</feature>
<evidence type="ECO:0000313" key="6">
    <source>
        <dbReference type="EMBL" id="SBS26998.1"/>
    </source>
</evidence>
<dbReference type="GO" id="GO:0052621">
    <property type="term" value="F:diguanylate cyclase activity"/>
    <property type="evidence" value="ECO:0007669"/>
    <property type="project" value="UniProtKB-EC"/>
</dbReference>
<dbReference type="SUPFAM" id="SSF55073">
    <property type="entry name" value="Nucleotide cyclase"/>
    <property type="match status" value="1"/>
</dbReference>
<dbReference type="InterPro" id="IPR048435">
    <property type="entry name" value="MASE6"/>
</dbReference>
<dbReference type="Pfam" id="PF20966">
    <property type="entry name" value="MASE6"/>
    <property type="match status" value="1"/>
</dbReference>
<dbReference type="SMART" id="SM00267">
    <property type="entry name" value="GGDEF"/>
    <property type="match status" value="1"/>
</dbReference>
<dbReference type="PANTHER" id="PTHR45138">
    <property type="entry name" value="REGULATORY COMPONENTS OF SENSORY TRANSDUCTION SYSTEM"/>
    <property type="match status" value="1"/>
</dbReference>
<dbReference type="Proteomes" id="UP000092627">
    <property type="component" value="Unassembled WGS sequence"/>
</dbReference>
<evidence type="ECO:0000259" key="5">
    <source>
        <dbReference type="PROSITE" id="PS50887"/>
    </source>
</evidence>
<comment type="cofactor">
    <cofactor evidence="1">
        <name>Mg(2+)</name>
        <dbReference type="ChEBI" id="CHEBI:18420"/>
    </cofactor>
</comment>
<dbReference type="InterPro" id="IPR043128">
    <property type="entry name" value="Rev_trsase/Diguanyl_cyclase"/>
</dbReference>
<keyword evidence="4" id="KW-0812">Transmembrane</keyword>
<dbReference type="AlphaFoldDB" id="A0A1A8T5X1"/>
<evidence type="ECO:0000256" key="2">
    <source>
        <dbReference type="ARBA" id="ARBA00012528"/>
    </source>
</evidence>
<evidence type="ECO:0000256" key="4">
    <source>
        <dbReference type="SAM" id="Phobius"/>
    </source>
</evidence>
<sequence>MQDVDISISKRLRDKVWQGLCLILGILAGLLAIWNFFFNSNALYLAVAEVVLTGFSIYIFFHVKKWPKITWQQYVYLLLFCLLVSYAVWSRPLSNALIVWPMFLPILCYLTLGIRVGLSVSLITLVLMLIILTLKVEAEGYQNTVSTRLNFFFCYLCIMGISHVYERNRRRIEGDLVNLAMTDTLTGVKNRLAFKQYLANFLKSHTLFGLMMIDIDHFKKVNDSYGHDVGDELLRQLTERIQNMSPQYQLFRHGGEEFCILLAGDKASLMAHAERIRATVAQQAFCLDERDIAITVSIGVAINEEVSSSSELIVIADQRMYCAKRQGRNCVVAEGELSNA</sequence>
<dbReference type="GO" id="GO:0043709">
    <property type="term" value="P:cell adhesion involved in single-species biofilm formation"/>
    <property type="evidence" value="ECO:0007669"/>
    <property type="project" value="TreeGrafter"/>
</dbReference>
<feature type="transmembrane region" description="Helical" evidence="4">
    <location>
        <begin position="119"/>
        <end position="136"/>
    </location>
</feature>
<name>A0A1A8T5X1_9GAMM</name>
<evidence type="ECO:0000256" key="1">
    <source>
        <dbReference type="ARBA" id="ARBA00001946"/>
    </source>
</evidence>
<dbReference type="NCBIfam" id="TIGR00254">
    <property type="entry name" value="GGDEF"/>
    <property type="match status" value="1"/>
</dbReference>
<keyword evidence="7" id="KW-1185">Reference proteome</keyword>
<keyword evidence="4" id="KW-1133">Transmembrane helix</keyword>
<dbReference type="InterPro" id="IPR000160">
    <property type="entry name" value="GGDEF_dom"/>
</dbReference>
<organism evidence="6 7">
    <name type="scientific">Marinomonas aquimarina</name>
    <dbReference type="NCBI Taxonomy" id="295068"/>
    <lineage>
        <taxon>Bacteria</taxon>
        <taxon>Pseudomonadati</taxon>
        <taxon>Pseudomonadota</taxon>
        <taxon>Gammaproteobacteria</taxon>
        <taxon>Oceanospirillales</taxon>
        <taxon>Oceanospirillaceae</taxon>
        <taxon>Marinomonas</taxon>
    </lineage>
</organism>
<dbReference type="FunFam" id="3.30.70.270:FF:000001">
    <property type="entry name" value="Diguanylate cyclase domain protein"/>
    <property type="match status" value="1"/>
</dbReference>
<feature type="transmembrane region" description="Helical" evidence="4">
    <location>
        <begin position="16"/>
        <end position="37"/>
    </location>
</feature>
<reference evidence="6 7" key="1">
    <citation type="submission" date="2016-06" db="EMBL/GenBank/DDBJ databases">
        <authorList>
            <person name="Kjaerup R.B."/>
            <person name="Dalgaard T.S."/>
            <person name="Juul-Madsen H.R."/>
        </authorList>
    </citation>
    <scope>NUCLEOTIDE SEQUENCE [LARGE SCALE GENOMIC DNA]</scope>
    <source>
        <strain evidence="6 7">CECT 5080</strain>
    </source>
</reference>
<dbReference type="RefSeq" id="WP_197464634.1">
    <property type="nucleotide sequence ID" value="NZ_FLOC01000002.1"/>
</dbReference>
<dbReference type="InterPro" id="IPR050469">
    <property type="entry name" value="Diguanylate_Cyclase"/>
</dbReference>
<feature type="transmembrane region" description="Helical" evidence="4">
    <location>
        <begin position="43"/>
        <end position="61"/>
    </location>
</feature>
<feature type="domain" description="GGDEF" evidence="5">
    <location>
        <begin position="206"/>
        <end position="336"/>
    </location>
</feature>
<evidence type="ECO:0000256" key="3">
    <source>
        <dbReference type="ARBA" id="ARBA00034247"/>
    </source>
</evidence>
<feature type="transmembrane region" description="Helical" evidence="4">
    <location>
        <begin position="73"/>
        <end position="89"/>
    </location>
</feature>
<comment type="catalytic activity">
    <reaction evidence="3">
        <text>2 GTP = 3',3'-c-di-GMP + 2 diphosphate</text>
        <dbReference type="Rhea" id="RHEA:24898"/>
        <dbReference type="ChEBI" id="CHEBI:33019"/>
        <dbReference type="ChEBI" id="CHEBI:37565"/>
        <dbReference type="ChEBI" id="CHEBI:58805"/>
        <dbReference type="EC" id="2.7.7.65"/>
    </reaction>
</comment>
<dbReference type="EMBL" id="FLOC01000002">
    <property type="protein sequence ID" value="SBS26998.1"/>
    <property type="molecule type" value="Genomic_DNA"/>
</dbReference>
<dbReference type="Pfam" id="PF00990">
    <property type="entry name" value="GGDEF"/>
    <property type="match status" value="1"/>
</dbReference>
<dbReference type="STRING" id="295068.MAQ5080_00698"/>
<accession>A0A1A8T5X1</accession>
<gene>
    <name evidence="6" type="primary">dosC_1</name>
    <name evidence="6" type="ORF">MAQ5080_00698</name>
</gene>
<dbReference type="Gene3D" id="3.30.70.270">
    <property type="match status" value="1"/>
</dbReference>
<proteinExistence type="predicted"/>
<dbReference type="GO" id="GO:1902201">
    <property type="term" value="P:negative regulation of bacterial-type flagellum-dependent cell motility"/>
    <property type="evidence" value="ECO:0007669"/>
    <property type="project" value="TreeGrafter"/>
</dbReference>
<dbReference type="InterPro" id="IPR029787">
    <property type="entry name" value="Nucleotide_cyclase"/>
</dbReference>
<keyword evidence="4" id="KW-0472">Membrane</keyword>
<dbReference type="GO" id="GO:0005886">
    <property type="term" value="C:plasma membrane"/>
    <property type="evidence" value="ECO:0007669"/>
    <property type="project" value="TreeGrafter"/>
</dbReference>
<dbReference type="EC" id="2.7.7.65" evidence="2"/>